<evidence type="ECO:0000313" key="1">
    <source>
        <dbReference type="EMBL" id="PLW28487.1"/>
    </source>
</evidence>
<comment type="caution">
    <text evidence="1">The sequence shown here is derived from an EMBL/GenBank/DDBJ whole genome shotgun (WGS) entry which is preliminary data.</text>
</comment>
<dbReference type="Proteomes" id="UP000235392">
    <property type="component" value="Unassembled WGS sequence"/>
</dbReference>
<organism evidence="1 2">
    <name type="scientific">Puccinia coronata f. sp. avenae</name>
    <dbReference type="NCBI Taxonomy" id="200324"/>
    <lineage>
        <taxon>Eukaryota</taxon>
        <taxon>Fungi</taxon>
        <taxon>Dikarya</taxon>
        <taxon>Basidiomycota</taxon>
        <taxon>Pucciniomycotina</taxon>
        <taxon>Pucciniomycetes</taxon>
        <taxon>Pucciniales</taxon>
        <taxon>Pucciniaceae</taxon>
        <taxon>Puccinia</taxon>
    </lineage>
</organism>
<dbReference type="AlphaFoldDB" id="A0A2N5TSN2"/>
<reference evidence="1 2" key="1">
    <citation type="submission" date="2017-11" db="EMBL/GenBank/DDBJ databases">
        <title>De novo assembly and phasing of dikaryotic genomes from two isolates of Puccinia coronata f. sp. avenae, the causal agent of oat crown rust.</title>
        <authorList>
            <person name="Miller M.E."/>
            <person name="Zhang Y."/>
            <person name="Omidvar V."/>
            <person name="Sperschneider J."/>
            <person name="Schwessinger B."/>
            <person name="Raley C."/>
            <person name="Palmer J.M."/>
            <person name="Garnica D."/>
            <person name="Upadhyaya N."/>
            <person name="Rathjen J."/>
            <person name="Taylor J.M."/>
            <person name="Park R.F."/>
            <person name="Dodds P.N."/>
            <person name="Hirsch C.D."/>
            <person name="Kianian S.F."/>
            <person name="Figueroa M."/>
        </authorList>
    </citation>
    <scope>NUCLEOTIDE SEQUENCE [LARGE SCALE GENOMIC DNA]</scope>
    <source>
        <strain evidence="1">12SD80</strain>
    </source>
</reference>
<proteinExistence type="predicted"/>
<gene>
    <name evidence="1" type="ORF">PCASD_17466</name>
</gene>
<accession>A0A2N5TSN2</accession>
<dbReference type="EMBL" id="PGCI01000363">
    <property type="protein sequence ID" value="PLW28487.1"/>
    <property type="molecule type" value="Genomic_DNA"/>
</dbReference>
<protein>
    <submittedName>
        <fullName evidence="1">Uncharacterized protein</fullName>
    </submittedName>
</protein>
<evidence type="ECO:0000313" key="2">
    <source>
        <dbReference type="Proteomes" id="UP000235392"/>
    </source>
</evidence>
<name>A0A2N5TSN2_9BASI</name>
<sequence>MALFLAILAAKDNLLGGDGSAGLLLQAPPCRRSLGYLDGAECPAPCASSTSFSASLREAPQALWSKGILSSLGPPSRFGKIHTIGR</sequence>